<dbReference type="Pfam" id="PF20373">
    <property type="entry name" value="DUF6668"/>
    <property type="match status" value="1"/>
</dbReference>
<accession>A0A939HKI3</accession>
<dbReference type="AlphaFoldDB" id="A0A939HKI3"/>
<sequence length="201" mass="21153">MNQSLNPWITSPATGTETEASAMEPRRPPAATITGPLRGMVEPDAADRLGHRPVTGTATVWVAGVHGGAGESRLAGILDGARPTEHAWPVPNRDQDQDHGRPAVVLVCRSDMRGLKAAQSALIQWASGAAPDVELLGLAVLADAPGKLPKALREFAVLVGGGAPRLWLLPWVESWRLGDTGAGPPAREYQRFATDLAALTN</sequence>
<dbReference type="RefSeq" id="WP_207617353.1">
    <property type="nucleotide sequence ID" value="NZ_JAFNLL010000047.1"/>
</dbReference>
<organism evidence="2 3">
    <name type="scientific">Arthrobacter cavernae</name>
    <dbReference type="NCBI Taxonomy" id="2817681"/>
    <lineage>
        <taxon>Bacteria</taxon>
        <taxon>Bacillati</taxon>
        <taxon>Actinomycetota</taxon>
        <taxon>Actinomycetes</taxon>
        <taxon>Micrococcales</taxon>
        <taxon>Micrococcaceae</taxon>
        <taxon>Arthrobacter</taxon>
    </lineage>
</organism>
<dbReference type="InterPro" id="IPR046609">
    <property type="entry name" value="DUF6668"/>
</dbReference>
<comment type="caution">
    <text evidence="2">The sequence shown here is derived from an EMBL/GenBank/DDBJ whole genome shotgun (WGS) entry which is preliminary data.</text>
</comment>
<feature type="compositionally biased region" description="Polar residues" evidence="1">
    <location>
        <begin position="1"/>
        <end position="19"/>
    </location>
</feature>
<keyword evidence="3" id="KW-1185">Reference proteome</keyword>
<dbReference type="EMBL" id="JAFNLL010000047">
    <property type="protein sequence ID" value="MBO1269501.1"/>
    <property type="molecule type" value="Genomic_DNA"/>
</dbReference>
<name>A0A939HKI3_9MICC</name>
<evidence type="ECO:0000256" key="1">
    <source>
        <dbReference type="SAM" id="MobiDB-lite"/>
    </source>
</evidence>
<feature type="region of interest" description="Disordered" evidence="1">
    <location>
        <begin position="1"/>
        <end position="38"/>
    </location>
</feature>
<proteinExistence type="predicted"/>
<evidence type="ECO:0000313" key="3">
    <source>
        <dbReference type="Proteomes" id="UP000664164"/>
    </source>
</evidence>
<protein>
    <submittedName>
        <fullName evidence="2">Uncharacterized protein</fullName>
    </submittedName>
</protein>
<evidence type="ECO:0000313" key="2">
    <source>
        <dbReference type="EMBL" id="MBO1269501.1"/>
    </source>
</evidence>
<gene>
    <name evidence="2" type="ORF">J1902_16275</name>
</gene>
<reference evidence="2" key="1">
    <citation type="submission" date="2021-03" db="EMBL/GenBank/DDBJ databases">
        <title>A new species, PO-11, isolated from a karst cave deposit.</title>
        <authorList>
            <person name="Zhaoxiaoyong W."/>
        </authorList>
    </citation>
    <scope>NUCLEOTIDE SEQUENCE</scope>
    <source>
        <strain evidence="2">PO-11</strain>
    </source>
</reference>
<dbReference type="Proteomes" id="UP000664164">
    <property type="component" value="Unassembled WGS sequence"/>
</dbReference>